<dbReference type="AlphaFoldDB" id="A0A450U3S0"/>
<protein>
    <submittedName>
        <fullName evidence="1">Uncharacterized protein</fullName>
    </submittedName>
</protein>
<sequence length="111" mass="12474">MSLFVPLCLCGSSLQSLSISVAAWLRYVLVVEESFFSFRVFPCLSVPFVDKMARTFLSSPRWRIRPMPKQAAYLSLRDTNTALQHVNIALKPIHITSANIIRGGNLMVYPA</sequence>
<gene>
    <name evidence="1" type="ORF">BECKFM1743A_GA0114220_110411</name>
</gene>
<name>A0A450U3S0_9GAMM</name>
<accession>A0A450U3S0</accession>
<organism evidence="1">
    <name type="scientific">Candidatus Kentrum sp. FM</name>
    <dbReference type="NCBI Taxonomy" id="2126340"/>
    <lineage>
        <taxon>Bacteria</taxon>
        <taxon>Pseudomonadati</taxon>
        <taxon>Pseudomonadota</taxon>
        <taxon>Gammaproteobacteria</taxon>
        <taxon>Candidatus Kentrum</taxon>
    </lineage>
</organism>
<evidence type="ECO:0000313" key="1">
    <source>
        <dbReference type="EMBL" id="VFJ77876.1"/>
    </source>
</evidence>
<reference evidence="1" key="1">
    <citation type="submission" date="2019-02" db="EMBL/GenBank/DDBJ databases">
        <authorList>
            <person name="Gruber-Vodicka R. H."/>
            <person name="Seah K. B. B."/>
        </authorList>
    </citation>
    <scope>NUCLEOTIDE SEQUENCE</scope>
    <source>
        <strain evidence="1">BECK_BZ163</strain>
    </source>
</reference>
<dbReference type="EMBL" id="CAADEZ010001039">
    <property type="protein sequence ID" value="VFJ77876.1"/>
    <property type="molecule type" value="Genomic_DNA"/>
</dbReference>
<proteinExistence type="predicted"/>